<dbReference type="KEGG" id="anp:FK178_12995"/>
<gene>
    <name evidence="1" type="ORF">FK178_12995</name>
</gene>
<name>A0A5B8YNY5_9FLAO</name>
<protein>
    <submittedName>
        <fullName evidence="1">Uncharacterized protein</fullName>
    </submittedName>
</protein>
<dbReference type="Proteomes" id="UP000321954">
    <property type="component" value="Chromosome"/>
</dbReference>
<reference evidence="1 2" key="1">
    <citation type="submission" date="2019-08" db="EMBL/GenBank/DDBJ databases">
        <title>Antarcticibacterium arcticum sp. nov., a bacterium isolated from marine sediment of the Canadian Beaufort Sea.</title>
        <authorList>
            <person name="Lee Y.M."/>
            <person name="Baek K."/>
            <person name="Lee D.-H."/>
            <person name="Shin S.C."/>
            <person name="Jin Y.K."/>
            <person name="Park Y."/>
        </authorList>
    </citation>
    <scope>NUCLEOTIDE SEQUENCE [LARGE SCALE GENOMIC DNA]</scope>
    <source>
        <strain evidence="1 2">PAMC 28998</strain>
    </source>
</reference>
<evidence type="ECO:0000313" key="2">
    <source>
        <dbReference type="Proteomes" id="UP000321954"/>
    </source>
</evidence>
<organism evidence="1 2">
    <name type="scientific">Antarcticibacterium arcticum</name>
    <dbReference type="NCBI Taxonomy" id="2585771"/>
    <lineage>
        <taxon>Bacteria</taxon>
        <taxon>Pseudomonadati</taxon>
        <taxon>Bacteroidota</taxon>
        <taxon>Flavobacteriia</taxon>
        <taxon>Flavobacteriales</taxon>
        <taxon>Flavobacteriaceae</taxon>
        <taxon>Antarcticibacterium</taxon>
    </lineage>
</organism>
<dbReference type="OrthoDB" id="1453593at2"/>
<evidence type="ECO:0000313" key="1">
    <source>
        <dbReference type="EMBL" id="QED38577.1"/>
    </source>
</evidence>
<proteinExistence type="predicted"/>
<dbReference type="AlphaFoldDB" id="A0A5B8YNY5"/>
<sequence length="124" mass="14648">MKVLRQPLILMTIVFASLFTYNGYSQNMLLKEPSNEVRELADVRSKMWAKELALSPKQQDLVEKSIIKYTMRRLEVQNAAIPIEEKTADLLDLERLERGEMRDILTKPQFERFVFLEENNDEKQ</sequence>
<accession>A0A5B8YNY5</accession>
<keyword evidence="2" id="KW-1185">Reference proteome</keyword>
<dbReference type="EMBL" id="CP042476">
    <property type="protein sequence ID" value="QED38577.1"/>
    <property type="molecule type" value="Genomic_DNA"/>
</dbReference>
<dbReference type="RefSeq" id="WP_146835993.1">
    <property type="nucleotide sequence ID" value="NZ_CP042476.1"/>
</dbReference>